<sequence>MMAINYPGPATVVRGITPPHFESEMERQSIMNKLGMGNLMTKFSTKPKRLEQRTFQVKMETRQVIWCRQFQIEGSLNINEIKEIRPGKNSRDFERMQEEARKMDSMVCFTILYGTEFNLRTLSVAARQPAERDVWVRGLSWLTINTLQAPYPQQVKMFLRKEFSQIVCRRNVKRSNEADEMRINLRTAKAWLPNVNSKPLPTAQLKEMFQEVDPRRKSEIGFDQFVQFYYNLMFQCQKNMFVPLMDRYSSDKLRYTAHDFQRFLIKEQKELWANDLGLVKRYMTDYLGDPNRHGDHVYLDKKEMLAYLFSKENSIWDRKPLNESDPNMFKYPLSQYWISSSHNTYLTGDQFHSESSCEAYARALRLGCRCIELDCWDGTDGMPNIYHGHTLTSKIKFLDVVKTIRDHAFVVSDLPVILSIENHCKVQQQRHMATIFTEIFKDSLLRQQVSNDDRMLPSPDQLRGKIIIKHKKLSDANRVTEVFTESQTQDMAMDLSNSKKNGMMYLEDPILKTWHQHYFVLTEDNKLVYSEESPTQSVEEETESTEEPQNSNPTYNDNDNTDNTELHYSENWYHGAKTREEAAHLLQAYKDKDGAFLVRDSNVFVGDYTVCFMYHGQVKHCRIQSLQNNGVTYYYLVNTLHFDSLYSLIWHYQRFPLRNRTLDFELLLTEPVPAPNAHENKEWYHKDMSRQEAENILMRIPRDGAFLVRKCKTEDPSNTYYAISFRAEGKIKHCRIKQDGRLFVIGNATFETLCGVISFYENHPLYRKMKLRYPATNELVASLQQEPDLYSLGNNGPTYVHPNTVSVTVKALYDYKATREDELSFCKHAIITNVSKQDTEGWWQGDYGGKHGLWFPSNYVEEIENSDRNGVEATEDNQNTGNVLGELQKGSFDLCNCTIELGEQVKENHQHAFKIRMASGEVAHLSAKSREDLVDWLKLLQGSKDQLDNEAMKSLSRAKAQRDIERQKRIARELSDLVVYCRPVPYCEDPSHRGHCFEMSSFPEQKAEKSASRDKALQFILYNNRQFSRIYPKGARVDSSNYNPMPFWNCGSQLVSLNFQTGDRPMQLNEARFEMYDRCGYVLQPKCLRERITYHPYEKTNMNESDPLVINMEVVGARHLPKSGRGLTCPFVEVEIIGCEFDDDKMKTPKKDDNGLNPYWDENTAFDFDVHCPDTAFARFTVYDQDMFGDPNEIAMATIPVTCMKPGLRSVPLKNQYSEDIHLAALLVNVDIRSAREEDEGLYNSIQALRDQTKELQGKIRQMNISSLESTQYHQELCEKQKALFMKKEQRKERNIQKQKIRQRGANNVSR</sequence>
<evidence type="ECO:0000256" key="7">
    <source>
        <dbReference type="ARBA" id="ARBA00022837"/>
    </source>
</evidence>
<dbReference type="CDD" id="cd09932">
    <property type="entry name" value="SH2_C-SH2_PLC_gamma_like"/>
    <property type="match status" value="1"/>
</dbReference>
<dbReference type="PANTHER" id="PTHR10336">
    <property type="entry name" value="PHOSPHOINOSITIDE-SPECIFIC PHOSPHOLIPASE C FAMILY PROTEIN"/>
    <property type="match status" value="1"/>
</dbReference>
<dbReference type="FunFam" id="3.20.20.190:FF:000039">
    <property type="entry name" value="Phosphoinositide phospholipase C"/>
    <property type="match status" value="1"/>
</dbReference>
<dbReference type="GO" id="GO:0016042">
    <property type="term" value="P:lipid catabolic process"/>
    <property type="evidence" value="ECO:0007669"/>
    <property type="project" value="UniProtKB-KW"/>
</dbReference>
<dbReference type="SUPFAM" id="SSF50729">
    <property type="entry name" value="PH domain-like"/>
    <property type="match status" value="2"/>
</dbReference>
<dbReference type="SUPFAM" id="SSF50044">
    <property type="entry name" value="SH3-domain"/>
    <property type="match status" value="1"/>
</dbReference>
<keyword evidence="7" id="KW-0106">Calcium</keyword>
<dbReference type="PROSITE" id="PS50001">
    <property type="entry name" value="SH2"/>
    <property type="match status" value="2"/>
</dbReference>
<evidence type="ECO:0000256" key="5">
    <source>
        <dbReference type="ARBA" id="ARBA00022737"/>
    </source>
</evidence>
<evidence type="ECO:0000256" key="4">
    <source>
        <dbReference type="ARBA" id="ARBA00022553"/>
    </source>
</evidence>
<feature type="domain" description="SH3" evidence="18">
    <location>
        <begin position="804"/>
        <end position="865"/>
    </location>
</feature>
<dbReference type="CDD" id="cd11825">
    <property type="entry name" value="SH3_PLCgamma"/>
    <property type="match status" value="1"/>
</dbReference>
<dbReference type="InterPro" id="IPR000980">
    <property type="entry name" value="SH2"/>
</dbReference>
<gene>
    <name evidence="22" type="primary">Plcg1</name>
</gene>
<dbReference type="SMART" id="SM00148">
    <property type="entry name" value="PLCXc"/>
    <property type="match status" value="1"/>
</dbReference>
<reference evidence="22" key="1">
    <citation type="submission" date="2020-04" db="EMBL/GenBank/DDBJ databases">
        <authorList>
            <person name="Neveu A P."/>
        </authorList>
    </citation>
    <scope>NUCLEOTIDE SEQUENCE</scope>
    <source>
        <tissue evidence="22">Whole embryo</tissue>
    </source>
</reference>
<dbReference type="InterPro" id="IPR036028">
    <property type="entry name" value="SH3-like_dom_sf"/>
</dbReference>
<feature type="region of interest" description="Disordered" evidence="16">
    <location>
        <begin position="1290"/>
        <end position="1311"/>
    </location>
</feature>
<protein>
    <recommendedName>
        <fullName evidence="2 15">Phosphoinositide phospholipase C</fullName>
        <ecNumber evidence="2 15">3.1.4.11</ecNumber>
    </recommendedName>
</protein>
<dbReference type="Pfam" id="PF00388">
    <property type="entry name" value="PI-PLC-X"/>
    <property type="match status" value="1"/>
</dbReference>
<dbReference type="FunFam" id="3.30.505.10:FF:000011">
    <property type="entry name" value="1-phosphatidylinositol 4,5-bisphosphate phosphodiesterase gamma"/>
    <property type="match status" value="1"/>
</dbReference>
<proteinExistence type="evidence at transcript level"/>
<dbReference type="GO" id="GO:0046488">
    <property type="term" value="P:phosphatidylinositol metabolic process"/>
    <property type="evidence" value="ECO:0007669"/>
    <property type="project" value="TreeGrafter"/>
</dbReference>
<dbReference type="PROSITE" id="PS50004">
    <property type="entry name" value="C2"/>
    <property type="match status" value="1"/>
</dbReference>
<evidence type="ECO:0000259" key="20">
    <source>
        <dbReference type="PROSITE" id="PS50008"/>
    </source>
</evidence>
<comment type="cofactor">
    <cofactor evidence="1">
        <name>Ca(2+)</name>
        <dbReference type="ChEBI" id="CHEBI:29108"/>
    </cofactor>
</comment>
<dbReference type="SMART" id="SM00233">
    <property type="entry name" value="PH"/>
    <property type="match status" value="2"/>
</dbReference>
<dbReference type="PROSITE" id="PS50002">
    <property type="entry name" value="SH3"/>
    <property type="match status" value="1"/>
</dbReference>
<dbReference type="Gene3D" id="2.60.40.150">
    <property type="entry name" value="C2 domain"/>
    <property type="match status" value="1"/>
</dbReference>
<dbReference type="InterPro" id="IPR057061">
    <property type="entry name" value="PLCG_EF-hand_2"/>
</dbReference>
<accession>A0A6F9DP67</accession>
<dbReference type="GO" id="GO:0010634">
    <property type="term" value="P:positive regulation of epithelial cell migration"/>
    <property type="evidence" value="ECO:0007669"/>
    <property type="project" value="TreeGrafter"/>
</dbReference>
<dbReference type="PANTHER" id="PTHR10336:SF159">
    <property type="entry name" value="1-PHOSPHATIDYLINOSITOL 4,5-BISPHOSPHATE PHOSPHODIESTERASE GAMMA"/>
    <property type="match status" value="1"/>
</dbReference>
<dbReference type="SMART" id="SM00149">
    <property type="entry name" value="PLCYc"/>
    <property type="match status" value="1"/>
</dbReference>
<dbReference type="PROSITE" id="PS50222">
    <property type="entry name" value="EF_HAND_2"/>
    <property type="match status" value="1"/>
</dbReference>
<evidence type="ECO:0000256" key="1">
    <source>
        <dbReference type="ARBA" id="ARBA00001913"/>
    </source>
</evidence>
<dbReference type="GO" id="GO:0048015">
    <property type="term" value="P:phosphatidylinositol-mediated signaling"/>
    <property type="evidence" value="ECO:0007669"/>
    <property type="project" value="TreeGrafter"/>
</dbReference>
<evidence type="ECO:0000256" key="14">
    <source>
        <dbReference type="PROSITE-ProRule" id="PRU00192"/>
    </source>
</evidence>
<name>A0A6F9DP67_9ASCI</name>
<evidence type="ECO:0000259" key="17">
    <source>
        <dbReference type="PROSITE" id="PS50001"/>
    </source>
</evidence>
<dbReference type="Pfam" id="PF00017">
    <property type="entry name" value="SH2"/>
    <property type="match status" value="2"/>
</dbReference>
<evidence type="ECO:0000256" key="10">
    <source>
        <dbReference type="ARBA" id="ARBA00023098"/>
    </source>
</evidence>
<dbReference type="CDD" id="cd00275">
    <property type="entry name" value="C2_PLC_like"/>
    <property type="match status" value="1"/>
</dbReference>
<dbReference type="InterPro" id="IPR001711">
    <property type="entry name" value="PLipase_C_Pinositol-sp_Y"/>
</dbReference>
<evidence type="ECO:0000256" key="6">
    <source>
        <dbReference type="ARBA" id="ARBA00022801"/>
    </source>
</evidence>
<dbReference type="InterPro" id="IPR002048">
    <property type="entry name" value="EF_hand_dom"/>
</dbReference>
<dbReference type="Pfam" id="PF00018">
    <property type="entry name" value="SH3_1"/>
    <property type="match status" value="1"/>
</dbReference>
<dbReference type="SUPFAM" id="SSF47473">
    <property type="entry name" value="EF-hand"/>
    <property type="match status" value="1"/>
</dbReference>
<dbReference type="InterPro" id="IPR035023">
    <property type="entry name" value="PLC-gamma_C-SH2"/>
</dbReference>
<dbReference type="PRINTS" id="PR00401">
    <property type="entry name" value="SH2DOMAIN"/>
</dbReference>
<dbReference type="Pfam" id="PF00387">
    <property type="entry name" value="PI-PLC-Y"/>
    <property type="match status" value="1"/>
</dbReference>
<evidence type="ECO:0000256" key="2">
    <source>
        <dbReference type="ARBA" id="ARBA00012368"/>
    </source>
</evidence>
<evidence type="ECO:0000256" key="15">
    <source>
        <dbReference type="RuleBase" id="RU361133"/>
    </source>
</evidence>
<dbReference type="PROSITE" id="PS50007">
    <property type="entry name" value="PIPLC_X_DOMAIN"/>
    <property type="match status" value="1"/>
</dbReference>
<dbReference type="InterPro" id="IPR000008">
    <property type="entry name" value="C2_dom"/>
</dbReference>
<dbReference type="Pfam" id="PF23583">
    <property type="entry name" value="EF_HAND_2_PLCG"/>
    <property type="match status" value="1"/>
</dbReference>
<dbReference type="InterPro" id="IPR017946">
    <property type="entry name" value="PLC-like_Pdiesterase_TIM-brl"/>
</dbReference>
<dbReference type="Gene3D" id="3.20.20.190">
    <property type="entry name" value="Phosphatidylinositol (PI) phosphodiesterase"/>
    <property type="match status" value="2"/>
</dbReference>
<feature type="domain" description="SH2" evidence="17">
    <location>
        <begin position="572"/>
        <end position="672"/>
    </location>
</feature>
<dbReference type="InterPro" id="IPR011992">
    <property type="entry name" value="EF-hand-dom_pair"/>
</dbReference>
<keyword evidence="6 15" id="KW-0378">Hydrolase</keyword>
<dbReference type="Gene3D" id="2.30.30.40">
    <property type="entry name" value="SH3 Domains"/>
    <property type="match status" value="1"/>
</dbReference>
<dbReference type="InterPro" id="IPR000909">
    <property type="entry name" value="PLipase_C_PInositol-sp_X_dom"/>
</dbReference>
<dbReference type="CDD" id="cd16201">
    <property type="entry name" value="EFh_PI-PLCgamma"/>
    <property type="match status" value="1"/>
</dbReference>
<dbReference type="InterPro" id="IPR001849">
    <property type="entry name" value="PH_domain"/>
</dbReference>
<dbReference type="InterPro" id="IPR036860">
    <property type="entry name" value="SH2_dom_sf"/>
</dbReference>
<evidence type="ECO:0000256" key="11">
    <source>
        <dbReference type="ARBA" id="ARBA00023224"/>
    </source>
</evidence>
<feature type="domain" description="C2" evidence="19">
    <location>
        <begin position="1088"/>
        <end position="1215"/>
    </location>
</feature>
<dbReference type="GO" id="GO:0004435">
    <property type="term" value="F:phosphatidylinositol-4,5-bisphosphate phospholipase C activity"/>
    <property type="evidence" value="ECO:0007669"/>
    <property type="project" value="UniProtKB-EC"/>
</dbReference>
<keyword evidence="4" id="KW-0597">Phosphoprotein</keyword>
<evidence type="ECO:0000256" key="12">
    <source>
        <dbReference type="ARBA" id="ARBA00023674"/>
    </source>
</evidence>
<dbReference type="EC" id="3.1.4.11" evidence="2 15"/>
<evidence type="ECO:0000259" key="19">
    <source>
        <dbReference type="PROSITE" id="PS50004"/>
    </source>
</evidence>
<keyword evidence="10 15" id="KW-0443">Lipid metabolism</keyword>
<dbReference type="SUPFAM" id="SSF55550">
    <property type="entry name" value="SH2 domain"/>
    <property type="match status" value="2"/>
</dbReference>
<dbReference type="GO" id="GO:0032587">
    <property type="term" value="C:ruffle membrane"/>
    <property type="evidence" value="ECO:0007669"/>
    <property type="project" value="TreeGrafter"/>
</dbReference>
<dbReference type="InterPro" id="IPR011993">
    <property type="entry name" value="PH-like_dom_sf"/>
</dbReference>
<feature type="domain" description="PI-PLC Y-box" evidence="20">
    <location>
        <begin position="974"/>
        <end position="1089"/>
    </location>
</feature>
<dbReference type="SUPFAM" id="SSF49562">
    <property type="entry name" value="C2 domain (Calcium/lipid-binding domain, CaLB)"/>
    <property type="match status" value="1"/>
</dbReference>
<dbReference type="InterPro" id="IPR035892">
    <property type="entry name" value="C2_domain_sf"/>
</dbReference>
<dbReference type="InterPro" id="IPR001452">
    <property type="entry name" value="SH3_domain"/>
</dbReference>
<dbReference type="SMART" id="SM00326">
    <property type="entry name" value="SH3"/>
    <property type="match status" value="1"/>
</dbReference>
<dbReference type="PRINTS" id="PR00390">
    <property type="entry name" value="PHPHLIPASEC"/>
</dbReference>
<dbReference type="EMBL" id="LR789067">
    <property type="protein sequence ID" value="CAB3264929.1"/>
    <property type="molecule type" value="mRNA"/>
</dbReference>
<dbReference type="FunFam" id="3.30.505.10:FF:000009">
    <property type="entry name" value="1-phosphatidylinositol 4,5-bisphosphate phosphodiesterase gamma"/>
    <property type="match status" value="1"/>
</dbReference>
<dbReference type="CDD" id="cd00821">
    <property type="entry name" value="PH"/>
    <property type="match status" value="1"/>
</dbReference>
<keyword evidence="8 15" id="KW-0442">Lipid degradation</keyword>
<evidence type="ECO:0000313" key="22">
    <source>
        <dbReference type="EMBL" id="CAB3264929.1"/>
    </source>
</evidence>
<dbReference type="GO" id="GO:0005509">
    <property type="term" value="F:calcium ion binding"/>
    <property type="evidence" value="ECO:0007669"/>
    <property type="project" value="InterPro"/>
</dbReference>
<feature type="domain" description="EF-hand" evidence="21">
    <location>
        <begin position="200"/>
        <end position="235"/>
    </location>
</feature>
<evidence type="ECO:0000259" key="18">
    <source>
        <dbReference type="PROSITE" id="PS50002"/>
    </source>
</evidence>
<evidence type="ECO:0000256" key="8">
    <source>
        <dbReference type="ARBA" id="ARBA00022963"/>
    </source>
</evidence>
<dbReference type="PROSITE" id="PS50008">
    <property type="entry name" value="PIPLC_Y_DOMAIN"/>
    <property type="match status" value="1"/>
</dbReference>
<dbReference type="Gene3D" id="3.30.505.10">
    <property type="entry name" value="SH2 domain"/>
    <property type="match status" value="2"/>
</dbReference>
<dbReference type="InterPro" id="IPR001192">
    <property type="entry name" value="PI-PLC_fam"/>
</dbReference>
<keyword evidence="5" id="KW-0677">Repeat</keyword>
<feature type="region of interest" description="Disordered" evidence="16">
    <location>
        <begin position="530"/>
        <end position="563"/>
    </location>
</feature>
<evidence type="ECO:0000259" key="21">
    <source>
        <dbReference type="PROSITE" id="PS50222"/>
    </source>
</evidence>
<dbReference type="SUPFAM" id="SSF51695">
    <property type="entry name" value="PLC-like phosphodiesterases"/>
    <property type="match status" value="1"/>
</dbReference>
<dbReference type="SMART" id="SM00252">
    <property type="entry name" value="SH2"/>
    <property type="match status" value="2"/>
</dbReference>
<comment type="catalytic activity">
    <reaction evidence="12">
        <text>a 1,2-diacyl-sn-glycero-3-phospho-(1D-myo-inositol-4,5-bisphosphate) + H2O = 1D-myo-inositol 1,4,5-trisphosphate + a 1,2-diacyl-sn-glycerol + H(+)</text>
        <dbReference type="Rhea" id="RHEA:33179"/>
        <dbReference type="ChEBI" id="CHEBI:15377"/>
        <dbReference type="ChEBI" id="CHEBI:15378"/>
        <dbReference type="ChEBI" id="CHEBI:17815"/>
        <dbReference type="ChEBI" id="CHEBI:58456"/>
        <dbReference type="ChEBI" id="CHEBI:203600"/>
        <dbReference type="EC" id="3.1.4.11"/>
    </reaction>
    <physiologicalReaction direction="left-to-right" evidence="12">
        <dbReference type="Rhea" id="RHEA:33180"/>
    </physiologicalReaction>
</comment>
<evidence type="ECO:0000256" key="3">
    <source>
        <dbReference type="ARBA" id="ARBA00022443"/>
    </source>
</evidence>
<dbReference type="GO" id="GO:0051209">
    <property type="term" value="P:release of sequestered calcium ion into cytosol"/>
    <property type="evidence" value="ECO:0007669"/>
    <property type="project" value="TreeGrafter"/>
</dbReference>
<keyword evidence="3 14" id="KW-0728">SH3 domain</keyword>
<dbReference type="FunFam" id="2.30.30.40:FF:000119">
    <property type="entry name" value="1-phosphatidylinositol 4,5-bisphosphate phosphodiesterase gamma"/>
    <property type="match status" value="1"/>
</dbReference>
<keyword evidence="11" id="KW-0807">Transducer</keyword>
<dbReference type="CDD" id="cd13362">
    <property type="entry name" value="PH_PLC_gamma"/>
    <property type="match status" value="1"/>
</dbReference>
<organism evidence="22">
    <name type="scientific">Phallusia mammillata</name>
    <dbReference type="NCBI Taxonomy" id="59560"/>
    <lineage>
        <taxon>Eukaryota</taxon>
        <taxon>Metazoa</taxon>
        <taxon>Chordata</taxon>
        <taxon>Tunicata</taxon>
        <taxon>Ascidiacea</taxon>
        <taxon>Phlebobranchia</taxon>
        <taxon>Ascidiidae</taxon>
        <taxon>Phallusia</taxon>
    </lineage>
</organism>
<evidence type="ECO:0000256" key="16">
    <source>
        <dbReference type="SAM" id="MobiDB-lite"/>
    </source>
</evidence>
<feature type="domain" description="SH2" evidence="17">
    <location>
        <begin position="683"/>
        <end position="775"/>
    </location>
</feature>
<dbReference type="Pfam" id="PF00168">
    <property type="entry name" value="C2"/>
    <property type="match status" value="1"/>
</dbReference>
<dbReference type="SMART" id="SM00239">
    <property type="entry name" value="C2"/>
    <property type="match status" value="1"/>
</dbReference>
<dbReference type="Gene3D" id="2.30.29.30">
    <property type="entry name" value="Pleckstrin-homology domain (PH domain)/Phosphotyrosine-binding domain (PTB)"/>
    <property type="match status" value="1"/>
</dbReference>
<evidence type="ECO:0000256" key="13">
    <source>
        <dbReference type="PROSITE-ProRule" id="PRU00191"/>
    </source>
</evidence>
<keyword evidence="9 13" id="KW-0727">SH2 domain</keyword>
<evidence type="ECO:0000256" key="9">
    <source>
        <dbReference type="ARBA" id="ARBA00022999"/>
    </source>
</evidence>
<feature type="compositionally biased region" description="Low complexity" evidence="16">
    <location>
        <begin position="547"/>
        <end position="563"/>
    </location>
</feature>